<name>A0A1H3PBZ6_9FIRM</name>
<keyword evidence="2 3" id="KW-0663">Pyridoxal phosphate</keyword>
<keyword evidence="5" id="KW-1185">Reference proteome</keyword>
<feature type="modified residue" description="N6-(pyridoxal phosphate)lysine" evidence="2">
    <location>
        <position position="182"/>
    </location>
</feature>
<feature type="active site" description="Proton acceptor" evidence="1">
    <location>
        <position position="182"/>
    </location>
</feature>
<dbReference type="OrthoDB" id="9810913at2"/>
<evidence type="ECO:0000313" key="5">
    <source>
        <dbReference type="Proteomes" id="UP000199230"/>
    </source>
</evidence>
<dbReference type="PANTHER" id="PTHR30244">
    <property type="entry name" value="TRANSAMINASE"/>
    <property type="match status" value="1"/>
</dbReference>
<dbReference type="Gene3D" id="3.40.640.10">
    <property type="entry name" value="Type I PLP-dependent aspartate aminotransferase-like (Major domain)"/>
    <property type="match status" value="1"/>
</dbReference>
<dbReference type="Pfam" id="PF01041">
    <property type="entry name" value="DegT_DnrJ_EryC1"/>
    <property type="match status" value="1"/>
</dbReference>
<dbReference type="InterPro" id="IPR015421">
    <property type="entry name" value="PyrdxlP-dep_Trfase_major"/>
</dbReference>
<dbReference type="AlphaFoldDB" id="A0A1H3PBZ6"/>
<dbReference type="GO" id="GO:0030170">
    <property type="term" value="F:pyridoxal phosphate binding"/>
    <property type="evidence" value="ECO:0007669"/>
    <property type="project" value="TreeGrafter"/>
</dbReference>
<protein>
    <submittedName>
        <fullName evidence="4">dTDP-4-amino-4,6-dideoxygalactose transaminase</fullName>
    </submittedName>
</protein>
<dbReference type="InterPro" id="IPR015422">
    <property type="entry name" value="PyrdxlP-dep_Trfase_small"/>
</dbReference>
<dbReference type="InterPro" id="IPR015424">
    <property type="entry name" value="PyrdxlP-dep_Trfase"/>
</dbReference>
<dbReference type="InterPro" id="IPR000653">
    <property type="entry name" value="DegT/StrS_aminotransferase"/>
</dbReference>
<organism evidence="4 5">
    <name type="scientific">Tindallia californiensis</name>
    <dbReference type="NCBI Taxonomy" id="159292"/>
    <lineage>
        <taxon>Bacteria</taxon>
        <taxon>Bacillati</taxon>
        <taxon>Bacillota</taxon>
        <taxon>Clostridia</taxon>
        <taxon>Peptostreptococcales</taxon>
        <taxon>Tindalliaceae</taxon>
        <taxon>Tindallia</taxon>
    </lineage>
</organism>
<dbReference type="NCBIfam" id="NF008687">
    <property type="entry name" value="PRK11706.1"/>
    <property type="match status" value="1"/>
</dbReference>
<evidence type="ECO:0000313" key="4">
    <source>
        <dbReference type="EMBL" id="SDY98682.1"/>
    </source>
</evidence>
<dbReference type="PIRSF" id="PIRSF000390">
    <property type="entry name" value="PLP_StrS"/>
    <property type="match status" value="1"/>
</dbReference>
<dbReference type="Proteomes" id="UP000199230">
    <property type="component" value="Unassembled WGS sequence"/>
</dbReference>
<dbReference type="GO" id="GO:0019180">
    <property type="term" value="F:dTDP-4-amino-4,6-dideoxygalactose transaminase activity"/>
    <property type="evidence" value="ECO:0007669"/>
    <property type="project" value="TreeGrafter"/>
</dbReference>
<dbReference type="FunFam" id="3.40.640.10:FF:000037">
    <property type="entry name" value="dTDP-4-amino-4,6-dideoxygalactose transaminase"/>
    <property type="match status" value="1"/>
</dbReference>
<dbReference type="CDD" id="cd00616">
    <property type="entry name" value="AHBA_syn"/>
    <property type="match status" value="1"/>
</dbReference>
<dbReference type="SUPFAM" id="SSF53383">
    <property type="entry name" value="PLP-dependent transferases"/>
    <property type="match status" value="1"/>
</dbReference>
<dbReference type="NCBIfam" id="TIGR02379">
    <property type="entry name" value="ECA_wecE"/>
    <property type="match status" value="1"/>
</dbReference>
<proteinExistence type="inferred from homology"/>
<dbReference type="Gene3D" id="3.90.1150.10">
    <property type="entry name" value="Aspartate Aminotransferase, domain 1"/>
    <property type="match status" value="1"/>
</dbReference>
<sequence>MRVPFTRPYYTGNEIVYMAEAMNNKKISGDGEFTKKVNTIIEQKYGAYKALFVTSGSAALDMAAILLDLQEGDEVIVPSYTFVSTANSIILRGAKPVFAEVNPNTMNVEPLDIQKKITSKTKAIWPVHYAGVGCDMDKIMEIANENDVWVVEDAAQGVNAKYKDKYLGTIGHIGCYSYHDTKNYTCGEGGHILINDPRLAERAEIVLEKGTDRKKFFRGEIDKYSWVDIGTSFLGSELLAAFLLAQLEQANQIQNRREYIFNKYYNAFKELEMNGIIKRPYIPEESNVNYHMFYIMLENKEHRNFLMKKLKDKGINSVFHYMPLHSSEMGVKMGYSANDLPITEEYAHRLLRMPLFVDMTDEEINYVIDKMMQISEDM</sequence>
<dbReference type="PANTHER" id="PTHR30244:SF34">
    <property type="entry name" value="DTDP-4-AMINO-4,6-DIDEOXYGALACTOSE TRANSAMINASE"/>
    <property type="match status" value="1"/>
</dbReference>
<accession>A0A1H3PBZ6</accession>
<dbReference type="EMBL" id="FNPV01000006">
    <property type="protein sequence ID" value="SDY98682.1"/>
    <property type="molecule type" value="Genomic_DNA"/>
</dbReference>
<dbReference type="STRING" id="159292.SAMN05192546_106132"/>
<evidence type="ECO:0000256" key="2">
    <source>
        <dbReference type="PIRSR" id="PIRSR000390-2"/>
    </source>
</evidence>
<comment type="similarity">
    <text evidence="3">Belongs to the DegT/DnrJ/EryC1 family.</text>
</comment>
<dbReference type="InterPro" id="IPR012749">
    <property type="entry name" value="WecE-like"/>
</dbReference>
<gene>
    <name evidence="4" type="ORF">SAMN05192546_106132</name>
</gene>
<dbReference type="RefSeq" id="WP_093313877.1">
    <property type="nucleotide sequence ID" value="NZ_FNPV01000006.1"/>
</dbReference>
<evidence type="ECO:0000256" key="1">
    <source>
        <dbReference type="PIRSR" id="PIRSR000390-1"/>
    </source>
</evidence>
<reference evidence="4 5" key="1">
    <citation type="submission" date="2016-10" db="EMBL/GenBank/DDBJ databases">
        <authorList>
            <person name="de Groot N.N."/>
        </authorList>
    </citation>
    <scope>NUCLEOTIDE SEQUENCE [LARGE SCALE GENOMIC DNA]</scope>
    <source>
        <strain evidence="4 5">APO</strain>
    </source>
</reference>
<dbReference type="GO" id="GO:0000271">
    <property type="term" value="P:polysaccharide biosynthetic process"/>
    <property type="evidence" value="ECO:0007669"/>
    <property type="project" value="TreeGrafter"/>
</dbReference>
<evidence type="ECO:0000256" key="3">
    <source>
        <dbReference type="RuleBase" id="RU004508"/>
    </source>
</evidence>